<keyword evidence="1" id="KW-1133">Transmembrane helix</keyword>
<reference evidence="2" key="1">
    <citation type="submission" date="2023-03" db="EMBL/GenBank/DDBJ databases">
        <title>Near-Complete genome sequence of Lipomyces tetrasporous NRRL Y-64009, an oleaginous yeast capable of growing on lignocellulosic hydrolysates.</title>
        <authorList>
            <consortium name="Lawrence Berkeley National Laboratory"/>
            <person name="Jagtap S.S."/>
            <person name="Liu J.-J."/>
            <person name="Walukiewicz H.E."/>
            <person name="Pangilinan J."/>
            <person name="Lipzen A."/>
            <person name="Ahrendt S."/>
            <person name="Koriabine M."/>
            <person name="Cobaugh K."/>
            <person name="Salamov A."/>
            <person name="Yoshinaga Y."/>
            <person name="Ng V."/>
            <person name="Daum C."/>
            <person name="Grigoriev I.V."/>
            <person name="Slininger P.J."/>
            <person name="Dien B.S."/>
            <person name="Jin Y.-S."/>
            <person name="Rao C.V."/>
        </authorList>
    </citation>
    <scope>NUCLEOTIDE SEQUENCE</scope>
    <source>
        <strain evidence="2">NRRL Y-64009</strain>
    </source>
</reference>
<evidence type="ECO:0000256" key="1">
    <source>
        <dbReference type="SAM" id="Phobius"/>
    </source>
</evidence>
<organism evidence="2 3">
    <name type="scientific">Lipomyces tetrasporus</name>
    <dbReference type="NCBI Taxonomy" id="54092"/>
    <lineage>
        <taxon>Eukaryota</taxon>
        <taxon>Fungi</taxon>
        <taxon>Dikarya</taxon>
        <taxon>Ascomycota</taxon>
        <taxon>Saccharomycotina</taxon>
        <taxon>Lipomycetes</taxon>
        <taxon>Lipomycetales</taxon>
        <taxon>Lipomycetaceae</taxon>
        <taxon>Lipomyces</taxon>
    </lineage>
</organism>
<name>A0AAD7QRQ0_9ASCO</name>
<dbReference type="AlphaFoldDB" id="A0AAD7QRQ0"/>
<gene>
    <name evidence="2" type="ORF">POJ06DRAFT_257380</name>
</gene>
<keyword evidence="1" id="KW-0472">Membrane</keyword>
<keyword evidence="3" id="KW-1185">Reference proteome</keyword>
<protein>
    <submittedName>
        <fullName evidence="2">Uncharacterized protein</fullName>
    </submittedName>
</protein>
<dbReference type="RefSeq" id="XP_056042017.1">
    <property type="nucleotide sequence ID" value="XM_056188141.1"/>
</dbReference>
<dbReference type="GeneID" id="80883307"/>
<sequence length="316" mass="34671">MSVAYNYKFIFYPLTHTSLINATTAIQLWEISANNYDESNYCQGYPATTLILYTLHSTTNMLTINRPAPSYQRYRQYPYSSFATLTVQGITYLYALDPYDIQDDSNNGYKRDVHVAAAPASSIADKSTWKYYDNATSTWSSTEPLPTIRRVSAVILTVLPASYSDEPANYFQGGSIFSRSIATHICSPSSSQATIATSVSGVPAPTPLGPWSGDETTILDAAGYGIGFVYGLATPIFFQTDGSVGGKRLLLTASLSAGYSETQTFKVNFAYTPIAFSLMEPQVLMIIIAVIMKHKYIGSRSEWSVCDFTLEGINLA</sequence>
<keyword evidence="1" id="KW-0812">Transmembrane</keyword>
<dbReference type="EMBL" id="JARPMG010000008">
    <property type="protein sequence ID" value="KAJ8098567.1"/>
    <property type="molecule type" value="Genomic_DNA"/>
</dbReference>
<comment type="caution">
    <text evidence="2">The sequence shown here is derived from an EMBL/GenBank/DDBJ whole genome shotgun (WGS) entry which is preliminary data.</text>
</comment>
<accession>A0AAD7QRQ0</accession>
<evidence type="ECO:0000313" key="3">
    <source>
        <dbReference type="Proteomes" id="UP001217417"/>
    </source>
</evidence>
<feature type="transmembrane region" description="Helical" evidence="1">
    <location>
        <begin position="269"/>
        <end position="291"/>
    </location>
</feature>
<evidence type="ECO:0000313" key="2">
    <source>
        <dbReference type="EMBL" id="KAJ8098567.1"/>
    </source>
</evidence>
<proteinExistence type="predicted"/>
<dbReference type="Proteomes" id="UP001217417">
    <property type="component" value="Unassembled WGS sequence"/>
</dbReference>